<reference evidence="12" key="2">
    <citation type="submission" date="2025-08" db="UniProtKB">
        <authorList>
            <consortium name="Ensembl"/>
        </authorList>
    </citation>
    <scope>IDENTIFICATION</scope>
</reference>
<dbReference type="GO" id="GO:0031530">
    <property type="term" value="F:gonadotropin-releasing hormone receptor binding"/>
    <property type="evidence" value="ECO:0007669"/>
    <property type="project" value="TreeGrafter"/>
</dbReference>
<evidence type="ECO:0000256" key="5">
    <source>
        <dbReference type="ARBA" id="ARBA00022685"/>
    </source>
</evidence>
<comment type="function">
    <text evidence="1 10">Stimulates the secretion of gonadotropins.</text>
</comment>
<evidence type="ECO:0000313" key="13">
    <source>
        <dbReference type="Proteomes" id="UP000694620"/>
    </source>
</evidence>
<feature type="signal peptide" evidence="11">
    <location>
        <begin position="1"/>
        <end position="24"/>
    </location>
</feature>
<protein>
    <recommendedName>
        <fullName evidence="10">Progonadoliberin</fullName>
    </recommendedName>
    <component>
        <recommendedName>
            <fullName evidence="10">Gonadoliberin</fullName>
        </recommendedName>
        <alternativeName>
            <fullName evidence="10">Gonadotropin-releasing hormone</fullName>
            <shortName evidence="10">GnRH</shortName>
        </alternativeName>
        <alternativeName>
            <fullName evidence="10">Luliberin</fullName>
        </alternativeName>
        <alternativeName>
            <fullName evidence="10">Luteinizing hormone-releasing hormone</fullName>
            <shortName evidence="10">LH-RH</shortName>
        </alternativeName>
    </component>
    <component>
        <recommendedName>
            <fullName evidence="10">GnRH-associated peptide</fullName>
        </recommendedName>
        <alternativeName>
            <fullName evidence="10">GnRH-associated peptide</fullName>
        </alternativeName>
    </component>
</protein>
<dbReference type="GO" id="GO:0005183">
    <property type="term" value="F:gonadotropin hormone-releasing hormone activity"/>
    <property type="evidence" value="ECO:0007669"/>
    <property type="project" value="TreeGrafter"/>
</dbReference>
<comment type="similarity">
    <text evidence="3 10">Belongs to the GnRH family.</text>
</comment>
<dbReference type="AlphaFoldDB" id="A0A8C4RZV0"/>
<evidence type="ECO:0000313" key="12">
    <source>
        <dbReference type="Ensembl" id="ENSECRP00000009451.1"/>
    </source>
</evidence>
<evidence type="ECO:0000256" key="10">
    <source>
        <dbReference type="RuleBase" id="RU000635"/>
    </source>
</evidence>
<dbReference type="InterPro" id="IPR019792">
    <property type="entry name" value="Gonadoliberin"/>
</dbReference>
<sequence length="86" mass="9987">MANNRRFILFLALMMMISVHLSLGQHWSHGWYPGGKRELDSLQSPEVSEEIKLCSGDECSYVGQPRKTILRDILVDMLVRQLQRKK</sequence>
<dbReference type="Pfam" id="PF00446">
    <property type="entry name" value="GnRH"/>
    <property type="match status" value="1"/>
</dbReference>
<evidence type="ECO:0000256" key="6">
    <source>
        <dbReference type="ARBA" id="ARBA00022702"/>
    </source>
</evidence>
<dbReference type="PROSITE" id="PS00473">
    <property type="entry name" value="GNRH"/>
    <property type="match status" value="1"/>
</dbReference>
<evidence type="ECO:0000256" key="1">
    <source>
        <dbReference type="ARBA" id="ARBA00002800"/>
    </source>
</evidence>
<keyword evidence="4" id="KW-0964">Secreted</keyword>
<feature type="chain" id="PRO_5034753187" description="Progonadoliberin" evidence="11">
    <location>
        <begin position="25"/>
        <end position="86"/>
    </location>
</feature>
<evidence type="ECO:0000256" key="7">
    <source>
        <dbReference type="ARBA" id="ARBA00022729"/>
    </source>
</evidence>
<keyword evidence="7 11" id="KW-0732">Signal</keyword>
<keyword evidence="8 10" id="KW-0027">Amidation</keyword>
<keyword evidence="6 10" id="KW-0372">Hormone</keyword>
<accession>A0A8C4RZV0</accession>
<reference evidence="12" key="1">
    <citation type="submission" date="2021-06" db="EMBL/GenBank/DDBJ databases">
        <authorList>
            <consortium name="Wellcome Sanger Institute Data Sharing"/>
        </authorList>
    </citation>
    <scope>NUCLEOTIDE SEQUENCE [LARGE SCALE GENOMIC DNA]</scope>
</reference>
<keyword evidence="9" id="KW-0873">Pyrrolidone carboxylic acid</keyword>
<organism evidence="12 13">
    <name type="scientific">Erpetoichthys calabaricus</name>
    <name type="common">Rope fish</name>
    <name type="synonym">Calamoichthys calabaricus</name>
    <dbReference type="NCBI Taxonomy" id="27687"/>
    <lineage>
        <taxon>Eukaryota</taxon>
        <taxon>Metazoa</taxon>
        <taxon>Chordata</taxon>
        <taxon>Craniata</taxon>
        <taxon>Vertebrata</taxon>
        <taxon>Euteleostomi</taxon>
        <taxon>Actinopterygii</taxon>
        <taxon>Polypteriformes</taxon>
        <taxon>Polypteridae</taxon>
        <taxon>Erpetoichthys</taxon>
    </lineage>
</organism>
<keyword evidence="13" id="KW-1185">Reference proteome</keyword>
<proteinExistence type="inferred from homology"/>
<dbReference type="GeneTree" id="ENSGT00390000015020"/>
<evidence type="ECO:0000256" key="2">
    <source>
        <dbReference type="ARBA" id="ARBA00004613"/>
    </source>
</evidence>
<dbReference type="Ensembl" id="ENSECRT00000009603.1">
    <property type="protein sequence ID" value="ENSECRP00000009451.1"/>
    <property type="gene ID" value="ENSECRG00000006327.1"/>
</dbReference>
<evidence type="ECO:0000256" key="8">
    <source>
        <dbReference type="ARBA" id="ARBA00022815"/>
    </source>
</evidence>
<dbReference type="PANTHER" id="PTHR10522:SF8">
    <property type="entry name" value="PROGONADOLIBERIN"/>
    <property type="match status" value="1"/>
</dbReference>
<evidence type="ECO:0000256" key="4">
    <source>
        <dbReference type="ARBA" id="ARBA00022525"/>
    </source>
</evidence>
<dbReference type="Proteomes" id="UP000694620">
    <property type="component" value="Chromosome 7"/>
</dbReference>
<evidence type="ECO:0000256" key="3">
    <source>
        <dbReference type="ARBA" id="ARBA00010968"/>
    </source>
</evidence>
<dbReference type="PANTHER" id="PTHR10522">
    <property type="entry name" value="GONADOLIBERIN"/>
    <property type="match status" value="1"/>
</dbReference>
<reference evidence="12" key="3">
    <citation type="submission" date="2025-09" db="UniProtKB">
        <authorList>
            <consortium name="Ensembl"/>
        </authorList>
    </citation>
    <scope>IDENTIFICATION</scope>
</reference>
<evidence type="ECO:0000256" key="9">
    <source>
        <dbReference type="ARBA" id="ARBA00023283"/>
    </source>
</evidence>
<dbReference type="InterPro" id="IPR002012">
    <property type="entry name" value="GnRH"/>
</dbReference>
<dbReference type="GO" id="GO:0005615">
    <property type="term" value="C:extracellular space"/>
    <property type="evidence" value="ECO:0007669"/>
    <property type="project" value="TreeGrafter"/>
</dbReference>
<gene>
    <name evidence="12" type="primary">gnrh2</name>
</gene>
<keyword evidence="5" id="KW-0165">Cleavage on pair of basic residues</keyword>
<name>A0A8C4RZV0_ERPCA</name>
<comment type="subcellular location">
    <subcellularLocation>
        <location evidence="2 10">Secreted</location>
    </subcellularLocation>
</comment>
<evidence type="ECO:0000256" key="11">
    <source>
        <dbReference type="SAM" id="SignalP"/>
    </source>
</evidence>